<dbReference type="AlphaFoldDB" id="A0A830B9F5"/>
<dbReference type="EMBL" id="BMAC01000082">
    <property type="protein sequence ID" value="GFP84320.1"/>
    <property type="molecule type" value="Genomic_DNA"/>
</dbReference>
<evidence type="ECO:0000313" key="3">
    <source>
        <dbReference type="Proteomes" id="UP000653305"/>
    </source>
</evidence>
<protein>
    <recommendedName>
        <fullName evidence="1">DOG1 domain-containing protein</fullName>
    </recommendedName>
</protein>
<dbReference type="PROSITE" id="PS51806">
    <property type="entry name" value="DOG1"/>
    <property type="match status" value="1"/>
</dbReference>
<dbReference type="Proteomes" id="UP000653305">
    <property type="component" value="Unassembled WGS sequence"/>
</dbReference>
<name>A0A830B9F5_9LAMI</name>
<evidence type="ECO:0000313" key="2">
    <source>
        <dbReference type="EMBL" id="GFP84320.1"/>
    </source>
</evidence>
<evidence type="ECO:0000259" key="1">
    <source>
        <dbReference type="PROSITE" id="PS51806"/>
    </source>
</evidence>
<sequence>KTRWGKDGYALVFLSPPWNTPLEDTLVWIGGWRPTIAFHIIYSVSDRQFEARLSDIRRNIRIRNGDLGDLSAAHLGSLYQLHRTTIQDENTITDQMAKHQAGVAGTKAFRLSNELSNELSELVRENRIDDEDRVHVVLEPKEEGFRKILQRADQLRLSTIKSIVCILSPIQAVYFLIVATELQLRLHDWGIVEHERHINKIQGVVVVESNY</sequence>
<dbReference type="InterPro" id="IPR025422">
    <property type="entry name" value="TGA_domain"/>
</dbReference>
<feature type="non-terminal residue" evidence="2">
    <location>
        <position position="1"/>
    </location>
</feature>
<dbReference type="GO" id="GO:0043565">
    <property type="term" value="F:sequence-specific DNA binding"/>
    <property type="evidence" value="ECO:0007669"/>
    <property type="project" value="InterPro"/>
</dbReference>
<comment type="caution">
    <text evidence="2">The sequence shown here is derived from an EMBL/GenBank/DDBJ whole genome shotgun (WGS) entry which is preliminary data.</text>
</comment>
<reference evidence="2" key="1">
    <citation type="submission" date="2020-07" db="EMBL/GenBank/DDBJ databases">
        <title>Ethylene signaling mediates host invasion by parasitic plants.</title>
        <authorList>
            <person name="Yoshida S."/>
        </authorList>
    </citation>
    <scope>NUCLEOTIDE SEQUENCE</scope>
    <source>
        <strain evidence="2">Okayama</strain>
    </source>
</reference>
<organism evidence="2 3">
    <name type="scientific">Phtheirospermum japonicum</name>
    <dbReference type="NCBI Taxonomy" id="374723"/>
    <lineage>
        <taxon>Eukaryota</taxon>
        <taxon>Viridiplantae</taxon>
        <taxon>Streptophyta</taxon>
        <taxon>Embryophyta</taxon>
        <taxon>Tracheophyta</taxon>
        <taxon>Spermatophyta</taxon>
        <taxon>Magnoliopsida</taxon>
        <taxon>eudicotyledons</taxon>
        <taxon>Gunneridae</taxon>
        <taxon>Pentapetalae</taxon>
        <taxon>asterids</taxon>
        <taxon>lamiids</taxon>
        <taxon>Lamiales</taxon>
        <taxon>Orobanchaceae</taxon>
        <taxon>Orobanchaceae incertae sedis</taxon>
        <taxon>Phtheirospermum</taxon>
    </lineage>
</organism>
<keyword evidence="3" id="KW-1185">Reference proteome</keyword>
<dbReference type="PANTHER" id="PTHR46354:SF4">
    <property type="entry name" value="PROTEIN DOG1-LIKE 3"/>
    <property type="match status" value="1"/>
</dbReference>
<dbReference type="Pfam" id="PF14144">
    <property type="entry name" value="DOG1"/>
    <property type="match status" value="1"/>
</dbReference>
<feature type="domain" description="DOG1" evidence="1">
    <location>
        <begin position="1"/>
        <end position="196"/>
    </location>
</feature>
<gene>
    <name evidence="2" type="ORF">PHJA_000575700</name>
</gene>
<accession>A0A830B9F5</accession>
<dbReference type="InterPro" id="IPR051886">
    <property type="entry name" value="Seed_Dev/Stress_Resp_Reg"/>
</dbReference>
<proteinExistence type="predicted"/>
<dbReference type="OrthoDB" id="542841at2759"/>
<dbReference type="PANTHER" id="PTHR46354">
    <property type="entry name" value="DOG1 DOMAIN-CONTAINING PROTEIN"/>
    <property type="match status" value="1"/>
</dbReference>
<dbReference type="GO" id="GO:0006351">
    <property type="term" value="P:DNA-templated transcription"/>
    <property type="evidence" value="ECO:0007669"/>
    <property type="project" value="InterPro"/>
</dbReference>